<evidence type="ECO:0000256" key="2">
    <source>
        <dbReference type="ARBA" id="ARBA00022840"/>
    </source>
</evidence>
<dbReference type="InterPro" id="IPR050168">
    <property type="entry name" value="AAA_ATPase_domain"/>
</dbReference>
<dbReference type="PROSITE" id="PS00674">
    <property type="entry name" value="AAA"/>
    <property type="match status" value="2"/>
</dbReference>
<dbReference type="SMART" id="SM00382">
    <property type="entry name" value="AAA"/>
    <property type="match status" value="2"/>
</dbReference>
<dbReference type="PANTHER" id="PTHR23077:SF27">
    <property type="entry name" value="ATPASE FAMILY GENE 2 PROTEIN HOMOLOG A"/>
    <property type="match status" value="1"/>
</dbReference>
<dbReference type="InterPro" id="IPR003960">
    <property type="entry name" value="ATPase_AAA_CS"/>
</dbReference>
<dbReference type="Proteomes" id="UP000310158">
    <property type="component" value="Unassembled WGS sequence"/>
</dbReference>
<dbReference type="Gene3D" id="3.40.50.300">
    <property type="entry name" value="P-loop containing nucleotide triphosphate hydrolases"/>
    <property type="match status" value="2"/>
</dbReference>
<dbReference type="InterPro" id="IPR003593">
    <property type="entry name" value="AAA+_ATPase"/>
</dbReference>
<dbReference type="Gene3D" id="1.10.8.60">
    <property type="match status" value="2"/>
</dbReference>
<dbReference type="CDD" id="cd19511">
    <property type="entry name" value="RecA-like_CDC48_r2-like"/>
    <property type="match status" value="1"/>
</dbReference>
<dbReference type="PANTHER" id="PTHR23077">
    <property type="entry name" value="AAA-FAMILY ATPASE"/>
    <property type="match status" value="1"/>
</dbReference>
<dbReference type="Pfam" id="PF00004">
    <property type="entry name" value="AAA"/>
    <property type="match status" value="2"/>
</dbReference>
<dbReference type="AlphaFoldDB" id="A0A4S4LRD7"/>
<evidence type="ECO:0000313" key="4">
    <source>
        <dbReference type="EMBL" id="THH14101.1"/>
    </source>
</evidence>
<dbReference type="GO" id="GO:0005524">
    <property type="term" value="F:ATP binding"/>
    <property type="evidence" value="ECO:0007669"/>
    <property type="project" value="UniProtKB-KW"/>
</dbReference>
<dbReference type="FunFam" id="3.40.50.300:FF:000661">
    <property type="entry name" value="calmodulin-interacting protein 111 isoform X1"/>
    <property type="match status" value="1"/>
</dbReference>
<dbReference type="FunFam" id="3.40.50.300:FF:001985">
    <property type="entry name" value="Chromosome 9, whole genome shotgun sequence"/>
    <property type="match status" value="1"/>
</dbReference>
<evidence type="ECO:0000313" key="5">
    <source>
        <dbReference type="Proteomes" id="UP000310158"/>
    </source>
</evidence>
<dbReference type="Pfam" id="PF17862">
    <property type="entry name" value="AAA_lid_3"/>
    <property type="match status" value="2"/>
</dbReference>
<feature type="domain" description="AAA+ ATPase" evidence="3">
    <location>
        <begin position="283"/>
        <end position="422"/>
    </location>
</feature>
<sequence length="778" mass="83988">MASISSSTFIVRVADPEEVQGRASRRVLISSDTLKRTKLCAGDPVALVAADIAQKAYAVGIIWPSTELLLETVQAMPSLLLTAKLREGSKVQLFPFNVPRGQKLKSWLPSFKQAREAGTVRLTEINSNESLLPPDNLKEKKPRRDWLSLLVRESLVDLKYITPTQVVQVQYEGQTRRFAVSSVLSKRPAGDASVADLVDTLNGLSVESIPPLCTMDWETMVIIDDGTKLTVSEKPQIESLGPSANPEVYSSVGGLDKQIAQIRDLIEIPLTRPDLFRHFGLKPPRGLLLYGPPGTGKTHLARAIASSTNSSVLIVNGPELSSAYHGETEASLRRVFSDARAKAPCIIVLDEVDAICPRREESAGGEVEKRVVATLLTEMDGVEEDGDAKVVVVATTNRPNAIDPALRRPGRFDREIEIGRNFLITPHTVSADGIRSVASRAHGYVGADLAAVVREAGTRAIKRFLASSPAAVSPPDSSPSIYLAASDLNASLPTIRPSAMRAHFLDMAPVHFADIGGLSSTIARLRESVEWPLIHGATLARLGIRAPRGILLCGPPGCSKTILVRATATESGVNFVAVRGPELLNKYVGESERAVREIFRKARAAAPSIVFFDEIDALALSRSSGTDGGSHEGVLTSLLNEMDGVEELVGVTVIGATNRPEVLDSALMRPGRLDRILYVGPPDHAGRVEILKIRTQKMSVDPNINLEEIASLTEGCSGAEISSLCQEAALLTMQMDLNAPWVPHEAFVTAAKSVKKQITPDILLKFQRWRSNHGVANI</sequence>
<dbReference type="SUPFAM" id="SSF52540">
    <property type="entry name" value="P-loop containing nucleoside triphosphate hydrolases"/>
    <property type="match status" value="2"/>
</dbReference>
<reference evidence="4 5" key="1">
    <citation type="submission" date="2019-02" db="EMBL/GenBank/DDBJ databases">
        <title>Genome sequencing of the rare red list fungi Bondarzewia mesenterica.</title>
        <authorList>
            <person name="Buettner E."/>
            <person name="Kellner H."/>
        </authorList>
    </citation>
    <scope>NUCLEOTIDE SEQUENCE [LARGE SCALE GENOMIC DNA]</scope>
    <source>
        <strain evidence="4 5">DSM 108281</strain>
    </source>
</reference>
<feature type="domain" description="AAA+ ATPase" evidence="3">
    <location>
        <begin position="546"/>
        <end position="683"/>
    </location>
</feature>
<dbReference type="OrthoDB" id="27435at2759"/>
<dbReference type="GO" id="GO:0016887">
    <property type="term" value="F:ATP hydrolysis activity"/>
    <property type="evidence" value="ECO:0007669"/>
    <property type="project" value="InterPro"/>
</dbReference>
<comment type="caution">
    <text evidence="4">The sequence shown here is derived from an EMBL/GenBank/DDBJ whole genome shotgun (WGS) entry which is preliminary data.</text>
</comment>
<protein>
    <recommendedName>
        <fullName evidence="3">AAA+ ATPase domain-containing protein</fullName>
    </recommendedName>
</protein>
<dbReference type="InterPro" id="IPR027417">
    <property type="entry name" value="P-loop_NTPase"/>
</dbReference>
<gene>
    <name evidence="4" type="ORF">EW146_g6198</name>
</gene>
<name>A0A4S4LRD7_9AGAM</name>
<keyword evidence="1" id="KW-0547">Nucleotide-binding</keyword>
<proteinExistence type="predicted"/>
<keyword evidence="2" id="KW-0067">ATP-binding</keyword>
<dbReference type="CDD" id="cd19503">
    <property type="entry name" value="RecA-like_CDC48_NLV2_r1-like"/>
    <property type="match status" value="1"/>
</dbReference>
<evidence type="ECO:0000259" key="3">
    <source>
        <dbReference type="SMART" id="SM00382"/>
    </source>
</evidence>
<dbReference type="InterPro" id="IPR041569">
    <property type="entry name" value="AAA_lid_3"/>
</dbReference>
<dbReference type="EMBL" id="SGPL01000303">
    <property type="protein sequence ID" value="THH14101.1"/>
    <property type="molecule type" value="Genomic_DNA"/>
</dbReference>
<evidence type="ECO:0000256" key="1">
    <source>
        <dbReference type="ARBA" id="ARBA00022741"/>
    </source>
</evidence>
<accession>A0A4S4LRD7</accession>
<keyword evidence="5" id="KW-1185">Reference proteome</keyword>
<organism evidence="4 5">
    <name type="scientific">Bondarzewia mesenterica</name>
    <dbReference type="NCBI Taxonomy" id="1095465"/>
    <lineage>
        <taxon>Eukaryota</taxon>
        <taxon>Fungi</taxon>
        <taxon>Dikarya</taxon>
        <taxon>Basidiomycota</taxon>
        <taxon>Agaricomycotina</taxon>
        <taxon>Agaricomycetes</taxon>
        <taxon>Russulales</taxon>
        <taxon>Bondarzewiaceae</taxon>
        <taxon>Bondarzewia</taxon>
    </lineage>
</organism>
<dbReference type="GO" id="GO:0005737">
    <property type="term" value="C:cytoplasm"/>
    <property type="evidence" value="ECO:0007669"/>
    <property type="project" value="TreeGrafter"/>
</dbReference>
<dbReference type="InterPro" id="IPR003959">
    <property type="entry name" value="ATPase_AAA_core"/>
</dbReference>